<dbReference type="GO" id="GO:0046983">
    <property type="term" value="F:protein dimerization activity"/>
    <property type="evidence" value="ECO:0007669"/>
    <property type="project" value="InterPro"/>
</dbReference>
<evidence type="ECO:0000313" key="2">
    <source>
        <dbReference type="Proteomes" id="UP000198892"/>
    </source>
</evidence>
<dbReference type="EMBL" id="FOXD01000030">
    <property type="protein sequence ID" value="SFQ34112.1"/>
    <property type="molecule type" value="Genomic_DNA"/>
</dbReference>
<dbReference type="InterPro" id="IPR037208">
    <property type="entry name" value="Spo0E-like_sf"/>
</dbReference>
<dbReference type="OrthoDB" id="2972613at2"/>
<accession>A0A1I5XQ78</accession>
<dbReference type="AlphaFoldDB" id="A0A1I5XQ78"/>
<evidence type="ECO:0000313" key="1">
    <source>
        <dbReference type="EMBL" id="SFQ34112.1"/>
    </source>
</evidence>
<dbReference type="InterPro" id="IPR018540">
    <property type="entry name" value="Spo0E-like"/>
</dbReference>
<dbReference type="InterPro" id="IPR036638">
    <property type="entry name" value="HLH_DNA-bd_sf"/>
</dbReference>
<organism evidence="1 2">
    <name type="scientific">Salibacterium halotolerans</name>
    <dbReference type="NCBI Taxonomy" id="1884432"/>
    <lineage>
        <taxon>Bacteria</taxon>
        <taxon>Bacillati</taxon>
        <taxon>Bacillota</taxon>
        <taxon>Bacilli</taxon>
        <taxon>Bacillales</taxon>
        <taxon>Bacillaceae</taxon>
    </lineage>
</organism>
<dbReference type="RefSeq" id="WP_139217149.1">
    <property type="nucleotide sequence ID" value="NZ_FOXD01000030.1"/>
</dbReference>
<dbReference type="Gene3D" id="4.10.280.10">
    <property type="entry name" value="Helix-loop-helix DNA-binding domain"/>
    <property type="match status" value="1"/>
</dbReference>
<dbReference type="Proteomes" id="UP000198892">
    <property type="component" value="Unassembled WGS sequence"/>
</dbReference>
<sequence length="59" mass="6987">MSEQLLLREIEIKREKLHSKACSQSLFSEEVIRLSRELDHLLNMYDGWYHDRKSAAPAN</sequence>
<dbReference type="GO" id="GO:0043937">
    <property type="term" value="P:regulation of sporulation"/>
    <property type="evidence" value="ECO:0007669"/>
    <property type="project" value="InterPro"/>
</dbReference>
<keyword evidence="2" id="KW-1185">Reference proteome</keyword>
<protein>
    <submittedName>
        <fullName evidence="1">Spo0E like sporulation regulatory protein</fullName>
    </submittedName>
</protein>
<gene>
    <name evidence="1" type="ORF">SAMN05518683_13027</name>
</gene>
<dbReference type="STRING" id="1884432.SAMN05518683_13027"/>
<reference evidence="2" key="1">
    <citation type="submission" date="2016-10" db="EMBL/GenBank/DDBJ databases">
        <authorList>
            <person name="Varghese N."/>
            <person name="Submissions S."/>
        </authorList>
    </citation>
    <scope>NUCLEOTIDE SEQUENCE [LARGE SCALE GENOMIC DNA]</scope>
    <source>
        <strain evidence="2">S7</strain>
    </source>
</reference>
<name>A0A1I5XQ78_9BACI</name>
<proteinExistence type="predicted"/>
<dbReference type="Pfam" id="PF09388">
    <property type="entry name" value="SpoOE-like"/>
    <property type="match status" value="1"/>
</dbReference>
<dbReference type="SUPFAM" id="SSF140500">
    <property type="entry name" value="BAS1536-like"/>
    <property type="match status" value="1"/>
</dbReference>